<sequence length="935" mass="104630">MISPYYLIISLVLIFWTLSASAQENGKKHPEQPHEVSGVILDSVGAPLAGANVWLKSSSDSVKMKTNDDGIFVFEKIQHSIFTVQASYTGYKTGISKYFFSPDTHIIVLNPIILSQQAFELKDVTINGTPSIKYKKDTVEYRASDYKVKAFDNVSELLKQMEGMEVGANGKLFYHGEAVKTAKLNGKEFAGGDVRNVLENLPAEIVDKIQIVDDFGELAAKTGIKEKASNKILNVTTQADKSIANIGLLKTQTGTQGRLNDEASFENINGNRVLAVSGNFKKTVAGISASNALPTEPATPDYVDISRPGKTTIASPAVSYTNDSGKGISFVSSYNFGYERNLLDEETTSQMYSTSGSTLSTAGSVSDENNKFHQAHAKLNYEISKYNFVQVLADFLHSDHSQNLKTQGEYLNDFVSGRQHFSNMIQDLTQDGKSDFKISGLYIRSFPKPRRFFSIQLNINPTAQHLRDNKLANYRYFADSLLAHGFVDSASHLISKKSVNAKTAQLTLMYAEPVSTNALVEVYSYFRRTAYSTSAKTDTIYQDGRTEELLRLRNNFDYDFTESKLSVDYHYMSAKTELVLGAAPYIANIKTQGGISGYSGNTNSTFSLLPVFSLSVNWSKMERLDLRYNESTREPTATQIQPYRDITDPNNIIVGNPSIKTTLIHTLSGTYNRYFPNDLVNFSVNTLFRTFQHDITTNLIQDNVFVADGISKTTNEITYLNTEGNQNVETRLSVSKQLRGREIKLEIDGDVSYFYRHAYSNSIEYNSTQWHFSNKFGPRFSFGETAGVNPYIEYTMDRSFTNTANALVSTTHNFMAAVSGYCGLPLGLQLHSSAVKNYLRGFGQYNTNPFVVNAGLQQRVLKRRNLMLTFDVFDLFNQNNFIQQTLTPQSTVYTKSNTSNRYLLFGLQYNFEKWGGTPTRNGEKLNRRGDGSFIK</sequence>
<organism evidence="3 4">
    <name type="scientific">Mucilaginibacter jinjuensis</name>
    <dbReference type="NCBI Taxonomy" id="1176721"/>
    <lineage>
        <taxon>Bacteria</taxon>
        <taxon>Pseudomonadati</taxon>
        <taxon>Bacteroidota</taxon>
        <taxon>Sphingobacteriia</taxon>
        <taxon>Sphingobacteriales</taxon>
        <taxon>Sphingobacteriaceae</taxon>
        <taxon>Mucilaginibacter</taxon>
    </lineage>
</organism>
<proteinExistence type="predicted"/>
<evidence type="ECO:0000256" key="1">
    <source>
        <dbReference type="SAM" id="SignalP"/>
    </source>
</evidence>
<feature type="chain" id="PRO_5045268768" evidence="1">
    <location>
        <begin position="23"/>
        <end position="935"/>
    </location>
</feature>
<keyword evidence="4" id="KW-1185">Reference proteome</keyword>
<evidence type="ECO:0000259" key="2">
    <source>
        <dbReference type="Pfam" id="PF14905"/>
    </source>
</evidence>
<dbReference type="Proteomes" id="UP001216139">
    <property type="component" value="Chromosome"/>
</dbReference>
<gene>
    <name evidence="3" type="ORF">PQO05_07485</name>
</gene>
<reference evidence="3 4" key="1">
    <citation type="submission" date="2023-02" db="EMBL/GenBank/DDBJ databases">
        <title>Genome sequence of Mucilaginibacter jinjuensis strain KACC 16571.</title>
        <authorList>
            <person name="Kim S."/>
            <person name="Heo J."/>
            <person name="Kwon S.-W."/>
        </authorList>
    </citation>
    <scope>NUCLEOTIDE SEQUENCE [LARGE SCALE GENOMIC DNA]</scope>
    <source>
        <strain evidence="3 4">KACC 16571</strain>
    </source>
</reference>
<dbReference type="SUPFAM" id="SSF56935">
    <property type="entry name" value="Porins"/>
    <property type="match status" value="1"/>
</dbReference>
<feature type="domain" description="Outer membrane protein beta-barrel" evidence="2">
    <location>
        <begin position="464"/>
        <end position="909"/>
    </location>
</feature>
<evidence type="ECO:0000313" key="4">
    <source>
        <dbReference type="Proteomes" id="UP001216139"/>
    </source>
</evidence>
<protein>
    <submittedName>
        <fullName evidence="3">Outer membrane beta-barrel protein</fullName>
    </submittedName>
</protein>
<dbReference type="InterPro" id="IPR041700">
    <property type="entry name" value="OMP_b-brl_3"/>
</dbReference>
<feature type="signal peptide" evidence="1">
    <location>
        <begin position="1"/>
        <end position="22"/>
    </location>
</feature>
<dbReference type="RefSeq" id="WP_273632082.1">
    <property type="nucleotide sequence ID" value="NZ_CP117167.1"/>
</dbReference>
<accession>A0ABY7TB87</accession>
<dbReference type="Pfam" id="PF14905">
    <property type="entry name" value="OMP_b-brl_3"/>
    <property type="match status" value="1"/>
</dbReference>
<name>A0ABY7TB87_9SPHI</name>
<dbReference type="InterPro" id="IPR008969">
    <property type="entry name" value="CarboxyPept-like_regulatory"/>
</dbReference>
<keyword evidence="1" id="KW-0732">Signal</keyword>
<evidence type="ECO:0000313" key="3">
    <source>
        <dbReference type="EMBL" id="WCT13775.1"/>
    </source>
</evidence>
<dbReference type="EMBL" id="CP117167">
    <property type="protein sequence ID" value="WCT13775.1"/>
    <property type="molecule type" value="Genomic_DNA"/>
</dbReference>
<dbReference type="Pfam" id="PF13620">
    <property type="entry name" value="CarboxypepD_reg"/>
    <property type="match status" value="1"/>
</dbReference>
<dbReference type="Gene3D" id="2.60.40.1120">
    <property type="entry name" value="Carboxypeptidase-like, regulatory domain"/>
    <property type="match status" value="1"/>
</dbReference>
<dbReference type="SUPFAM" id="SSF49464">
    <property type="entry name" value="Carboxypeptidase regulatory domain-like"/>
    <property type="match status" value="1"/>
</dbReference>